<protein>
    <recommendedName>
        <fullName evidence="4">Redoxin domain-containing protein</fullName>
    </recommendedName>
</protein>
<dbReference type="Gene3D" id="2.60.40.1250">
    <property type="entry name" value="Thiol:disulfide interchange protein DsbD, N-terminal domain"/>
    <property type="match status" value="1"/>
</dbReference>
<dbReference type="InterPro" id="IPR036929">
    <property type="entry name" value="DsbDN_sf"/>
</dbReference>
<proteinExistence type="predicted"/>
<gene>
    <name evidence="3" type="ORF">METZ01_LOCUS129932</name>
</gene>
<dbReference type="InterPro" id="IPR036249">
    <property type="entry name" value="Thioredoxin-like_sf"/>
</dbReference>
<dbReference type="Gene3D" id="3.40.30.10">
    <property type="entry name" value="Glutaredoxin"/>
    <property type="match status" value="1"/>
</dbReference>
<dbReference type="InterPro" id="IPR028250">
    <property type="entry name" value="DsbDN"/>
</dbReference>
<evidence type="ECO:0000259" key="2">
    <source>
        <dbReference type="Pfam" id="PF11412"/>
    </source>
</evidence>
<dbReference type="Pfam" id="PF00578">
    <property type="entry name" value="AhpC-TSA"/>
    <property type="match status" value="1"/>
</dbReference>
<feature type="domain" description="Alkyl hydroperoxide reductase subunit C/ Thiol specific antioxidant" evidence="1">
    <location>
        <begin position="2"/>
        <end position="74"/>
    </location>
</feature>
<evidence type="ECO:0000259" key="1">
    <source>
        <dbReference type="Pfam" id="PF00578"/>
    </source>
</evidence>
<dbReference type="GO" id="GO:0016491">
    <property type="term" value="F:oxidoreductase activity"/>
    <property type="evidence" value="ECO:0007669"/>
    <property type="project" value="InterPro"/>
</dbReference>
<organism evidence="3">
    <name type="scientific">marine metagenome</name>
    <dbReference type="NCBI Taxonomy" id="408172"/>
    <lineage>
        <taxon>unclassified sequences</taxon>
        <taxon>metagenomes</taxon>
        <taxon>ecological metagenomes</taxon>
    </lineage>
</organism>
<dbReference type="SUPFAM" id="SSF52833">
    <property type="entry name" value="Thioredoxin-like"/>
    <property type="match status" value="1"/>
</dbReference>
<evidence type="ECO:0008006" key="4">
    <source>
        <dbReference type="Google" id="ProtNLM"/>
    </source>
</evidence>
<dbReference type="EMBL" id="UINC01018363">
    <property type="protein sequence ID" value="SVA77078.1"/>
    <property type="molecule type" value="Genomic_DNA"/>
</dbReference>
<dbReference type="AlphaFoldDB" id="A0A381YJ38"/>
<dbReference type="InterPro" id="IPR000866">
    <property type="entry name" value="AhpC/TSA"/>
</dbReference>
<reference evidence="3" key="1">
    <citation type="submission" date="2018-05" db="EMBL/GenBank/DDBJ databases">
        <authorList>
            <person name="Lanie J.A."/>
            <person name="Ng W.-L."/>
            <person name="Kazmierczak K.M."/>
            <person name="Andrzejewski T.M."/>
            <person name="Davidsen T.M."/>
            <person name="Wayne K.J."/>
            <person name="Tettelin H."/>
            <person name="Glass J.I."/>
            <person name="Rusch D."/>
            <person name="Podicherti R."/>
            <person name="Tsui H.-C.T."/>
            <person name="Winkler M.E."/>
        </authorList>
    </citation>
    <scope>NUCLEOTIDE SEQUENCE</scope>
</reference>
<accession>A0A381YJ38</accession>
<dbReference type="Pfam" id="PF11412">
    <property type="entry name" value="DsbD_N"/>
    <property type="match status" value="1"/>
</dbReference>
<sequence>MRAAGLELAVITYDPVEIQQAYVDRQGLEFPMLSDVGSAVIKRYGLLNESVEAASRVYGIPHPGTFILDSNGRVLERFFERGYQPRNTVSSIAVKLGNPLRGTGVDGIRLATDHLEAVAYPTDRIVAPGNRFSVVLDVTPKFGMHVYAPGSHSYQVITLRINPKEGLVAHPIIYPESEIYHFEPLDERVEVYQQPFRIVQDVTIPTVPEIRQRAVDGGSLIIDGVFEYQACDDVICYNPVVLPVSWTLVLRSIID</sequence>
<dbReference type="GO" id="GO:0016209">
    <property type="term" value="F:antioxidant activity"/>
    <property type="evidence" value="ECO:0007669"/>
    <property type="project" value="InterPro"/>
</dbReference>
<feature type="domain" description="Thiol:disulfide interchange protein DsbD N-terminal" evidence="2">
    <location>
        <begin position="127"/>
        <end position="239"/>
    </location>
</feature>
<evidence type="ECO:0000313" key="3">
    <source>
        <dbReference type="EMBL" id="SVA77078.1"/>
    </source>
</evidence>
<name>A0A381YJ38_9ZZZZ</name>